<reference evidence="2" key="1">
    <citation type="submission" date="2018-02" db="EMBL/GenBank/DDBJ databases">
        <title>Rhizophora mucronata_Transcriptome.</title>
        <authorList>
            <person name="Meera S.P."/>
            <person name="Sreeshan A."/>
            <person name="Augustine A."/>
        </authorList>
    </citation>
    <scope>NUCLEOTIDE SEQUENCE</scope>
    <source>
        <tissue evidence="2">Leaf</tissue>
    </source>
</reference>
<dbReference type="SUPFAM" id="SSF64268">
    <property type="entry name" value="PX domain"/>
    <property type="match status" value="1"/>
</dbReference>
<name>A0A2P2KKZ6_RHIMU</name>
<dbReference type="InterPro" id="IPR015404">
    <property type="entry name" value="Vps5_C"/>
</dbReference>
<accession>A0A2P2KKZ6</accession>
<dbReference type="AlphaFoldDB" id="A0A2P2KKZ6"/>
<dbReference type="Pfam" id="PF00787">
    <property type="entry name" value="PX"/>
    <property type="match status" value="1"/>
</dbReference>
<dbReference type="CDD" id="cd07596">
    <property type="entry name" value="BAR_SNX"/>
    <property type="match status" value="1"/>
</dbReference>
<protein>
    <submittedName>
        <fullName evidence="2">Sorting nexin 1 isoform X1</fullName>
    </submittedName>
</protein>
<dbReference type="CDD" id="cd06859">
    <property type="entry name" value="PX_SNX1_2_like"/>
    <property type="match status" value="1"/>
</dbReference>
<dbReference type="PANTHER" id="PTHR10555">
    <property type="entry name" value="SORTING NEXIN"/>
    <property type="match status" value="1"/>
</dbReference>
<dbReference type="Gene3D" id="3.30.1520.10">
    <property type="entry name" value="Phox-like domain"/>
    <property type="match status" value="1"/>
</dbReference>
<dbReference type="GO" id="GO:0035091">
    <property type="term" value="F:phosphatidylinositol binding"/>
    <property type="evidence" value="ECO:0007669"/>
    <property type="project" value="InterPro"/>
</dbReference>
<evidence type="ECO:0000259" key="1">
    <source>
        <dbReference type="PROSITE" id="PS50195"/>
    </source>
</evidence>
<evidence type="ECO:0000313" key="2">
    <source>
        <dbReference type="EMBL" id="MBX06401.1"/>
    </source>
</evidence>
<organism evidence="2">
    <name type="scientific">Rhizophora mucronata</name>
    <name type="common">Asiatic mangrove</name>
    <dbReference type="NCBI Taxonomy" id="61149"/>
    <lineage>
        <taxon>Eukaryota</taxon>
        <taxon>Viridiplantae</taxon>
        <taxon>Streptophyta</taxon>
        <taxon>Embryophyta</taxon>
        <taxon>Tracheophyta</taxon>
        <taxon>Spermatophyta</taxon>
        <taxon>Magnoliopsida</taxon>
        <taxon>eudicotyledons</taxon>
        <taxon>Gunneridae</taxon>
        <taxon>Pentapetalae</taxon>
        <taxon>rosids</taxon>
        <taxon>fabids</taxon>
        <taxon>Malpighiales</taxon>
        <taxon>Rhizophoraceae</taxon>
        <taxon>Rhizophora</taxon>
    </lineage>
</organism>
<dbReference type="InterPro" id="IPR027267">
    <property type="entry name" value="AH/BAR_dom_sf"/>
</dbReference>
<dbReference type="PANTHER" id="PTHR10555:SF170">
    <property type="entry name" value="FI18122P1"/>
    <property type="match status" value="1"/>
</dbReference>
<dbReference type="PROSITE" id="PS50195">
    <property type="entry name" value="PX"/>
    <property type="match status" value="1"/>
</dbReference>
<dbReference type="InterPro" id="IPR036871">
    <property type="entry name" value="PX_dom_sf"/>
</dbReference>
<sequence length="406" mass="46742">MEQQRNPPTSSLSPRSPSSQPFLLVSVTDPVKLGNGVQAYISYRVITKTNFPDYQGPEKIVIRRYSDFVWLRDRLFERYKGIFIPPLPEKSAVEKFRFSAEFIEMRRQALDVFVNRVASHRDLQQSDDLRLFLQADEETMERLRSYETGIFKKKPADLMQIFKDVQSKVSDVVLGKEKPVEESNPEYEKLKHYIFELENHLAEAQKHAYRLVKRHRELGQSLSDFGKAAKLLGACEGDALGKVFSELGAKSESLSLKLQKEAQQLLMNFEEPLKDYVRAVQSIKATIAERANAFRHQCELSETIKLKEINLDKLMLTRSDKVTEAEFEYRELKAESEEATRTFETIVRLMNEEIVRFQEQKTQDMGIAFHEFAKGQARLSNSIADAWRSLLPKLEACSPGSSNGKM</sequence>
<dbReference type="GO" id="GO:0016020">
    <property type="term" value="C:membrane"/>
    <property type="evidence" value="ECO:0007669"/>
    <property type="project" value="UniProtKB-ARBA"/>
</dbReference>
<dbReference type="SUPFAM" id="SSF103657">
    <property type="entry name" value="BAR/IMD domain-like"/>
    <property type="match status" value="1"/>
</dbReference>
<dbReference type="GO" id="GO:0005768">
    <property type="term" value="C:endosome"/>
    <property type="evidence" value="ECO:0007669"/>
    <property type="project" value="TreeGrafter"/>
</dbReference>
<dbReference type="FunFam" id="3.30.1520.10:FF:000028">
    <property type="entry name" value="sorting nexin 1 isoform X2"/>
    <property type="match status" value="1"/>
</dbReference>
<dbReference type="SMART" id="SM00312">
    <property type="entry name" value="PX"/>
    <property type="match status" value="1"/>
</dbReference>
<proteinExistence type="predicted"/>
<dbReference type="EMBL" id="GGEC01025917">
    <property type="protein sequence ID" value="MBX06401.1"/>
    <property type="molecule type" value="Transcribed_RNA"/>
</dbReference>
<dbReference type="Pfam" id="PF09325">
    <property type="entry name" value="Vps5"/>
    <property type="match status" value="1"/>
</dbReference>
<feature type="domain" description="PX" evidence="1">
    <location>
        <begin position="21"/>
        <end position="140"/>
    </location>
</feature>
<dbReference type="FunFam" id="1.20.1270.60:FF:000044">
    <property type="entry name" value="Sorting nexin 1"/>
    <property type="match status" value="1"/>
</dbReference>
<dbReference type="Gene3D" id="1.20.1270.60">
    <property type="entry name" value="Arfaptin homology (AH) domain/BAR domain"/>
    <property type="match status" value="1"/>
</dbReference>
<dbReference type="InterPro" id="IPR001683">
    <property type="entry name" value="PX_dom"/>
</dbReference>